<keyword evidence="8" id="KW-0677">Repeat</keyword>
<gene>
    <name evidence="13" type="ORF">CTM89_18180</name>
    <name evidence="12" type="ORF">CTM94_11105</name>
</gene>
<evidence type="ECO:0000256" key="8">
    <source>
        <dbReference type="ARBA" id="ARBA00022737"/>
    </source>
</evidence>
<keyword evidence="6" id="KW-0686">Riboflavin biosynthesis</keyword>
<keyword evidence="7" id="KW-0808">Transferase</keyword>
<comment type="function">
    <text evidence="2">Catalyzes the dismutation of two molecules of 6,7-dimethyl-8-ribityllumazine, resulting in the formation of riboflavin and 5-amino-6-(D-ribitylamino)uracil.</text>
</comment>
<comment type="pathway">
    <text evidence="3">Cofactor biosynthesis; riboflavin biosynthesis; riboflavin from 2-hydroxy-3-oxobutyl phosphate and 5-amino-6-(D-ribitylamino)uracil: step 2/2.</text>
</comment>
<evidence type="ECO:0000313" key="14">
    <source>
        <dbReference type="Proteomes" id="UP000240410"/>
    </source>
</evidence>
<evidence type="ECO:0000313" key="13">
    <source>
        <dbReference type="EMBL" id="PSV87275.1"/>
    </source>
</evidence>
<evidence type="ECO:0000256" key="9">
    <source>
        <dbReference type="NCBIfam" id="TIGR00187"/>
    </source>
</evidence>
<evidence type="ECO:0000256" key="6">
    <source>
        <dbReference type="ARBA" id="ARBA00022619"/>
    </source>
</evidence>
<dbReference type="NCBIfam" id="NF006767">
    <property type="entry name" value="PRK09289.1"/>
    <property type="match status" value="1"/>
</dbReference>
<dbReference type="EC" id="2.5.1.9" evidence="4 9"/>
<dbReference type="EMBL" id="PYOI01000014">
    <property type="protein sequence ID" value="PSV81987.1"/>
    <property type="molecule type" value="Genomic_DNA"/>
</dbReference>
<dbReference type="PROSITE" id="PS51177">
    <property type="entry name" value="LUMAZINE_BIND"/>
    <property type="match status" value="2"/>
</dbReference>
<proteinExistence type="predicted"/>
<comment type="caution">
    <text evidence="13">The sequence shown here is derived from an EMBL/GenBank/DDBJ whole genome shotgun (WGS) entry which is preliminary data.</text>
</comment>
<evidence type="ECO:0000256" key="7">
    <source>
        <dbReference type="ARBA" id="ARBA00022679"/>
    </source>
</evidence>
<dbReference type="NCBIfam" id="TIGR00187">
    <property type="entry name" value="ribE"/>
    <property type="match status" value="1"/>
</dbReference>
<evidence type="ECO:0000256" key="10">
    <source>
        <dbReference type="PROSITE-ProRule" id="PRU00524"/>
    </source>
</evidence>
<dbReference type="InterPro" id="IPR017938">
    <property type="entry name" value="Riboflavin_synthase-like_b-brl"/>
</dbReference>
<sequence length="219" mass="24208">MFTGIIESIGNIGAIIRHNEDLSIVVNTNNLDISDVNIGDSIATNGVCLTVSKLLPSGYTADLSLETYKRTAFHSYRIGQEVNLEKAMLPTTRLGGHLVSGHVDGVGEVIEFKRNGRAINIWVAVPVQLKKYLSEKGSVTIDGISLTINAVYQNVIKLTIVPHTLAETNLVNINIDKKVNVEIDMMARYLEKLIKVDRYESEKTSNVSMDLLERYGFIS</sequence>
<dbReference type="Proteomes" id="UP000240410">
    <property type="component" value="Unassembled WGS sequence"/>
</dbReference>
<dbReference type="OrthoDB" id="9788537at2"/>
<dbReference type="PANTHER" id="PTHR21098:SF12">
    <property type="entry name" value="RIBOFLAVIN SYNTHASE"/>
    <property type="match status" value="1"/>
</dbReference>
<evidence type="ECO:0000256" key="3">
    <source>
        <dbReference type="ARBA" id="ARBA00004887"/>
    </source>
</evidence>
<comment type="catalytic activity">
    <reaction evidence="1">
        <text>2 6,7-dimethyl-8-(1-D-ribityl)lumazine + H(+) = 5-amino-6-(D-ribitylamino)uracil + riboflavin</text>
        <dbReference type="Rhea" id="RHEA:20772"/>
        <dbReference type="ChEBI" id="CHEBI:15378"/>
        <dbReference type="ChEBI" id="CHEBI:15934"/>
        <dbReference type="ChEBI" id="CHEBI:57986"/>
        <dbReference type="ChEBI" id="CHEBI:58201"/>
        <dbReference type="EC" id="2.5.1.9"/>
    </reaction>
</comment>
<dbReference type="GO" id="GO:0009231">
    <property type="term" value="P:riboflavin biosynthetic process"/>
    <property type="evidence" value="ECO:0007669"/>
    <property type="project" value="UniProtKB-KW"/>
</dbReference>
<feature type="domain" description="Lumazine-binding" evidence="11">
    <location>
        <begin position="1"/>
        <end position="97"/>
    </location>
</feature>
<reference evidence="13 14" key="1">
    <citation type="submission" date="2018-03" db="EMBL/GenBank/DDBJ databases">
        <title>Whole genome sequencing of Histamine producing bacteria.</title>
        <authorList>
            <person name="Butler K."/>
        </authorList>
    </citation>
    <scope>NUCLEOTIDE SEQUENCE [LARGE SCALE GENOMIC DNA]</scope>
    <source>
        <strain evidence="12 15">ATCC 25521</strain>
        <strain evidence="13 14">ATCC 33979</strain>
    </source>
</reference>
<evidence type="ECO:0000256" key="2">
    <source>
        <dbReference type="ARBA" id="ARBA00002803"/>
    </source>
</evidence>
<dbReference type="Proteomes" id="UP000241566">
    <property type="component" value="Unassembled WGS sequence"/>
</dbReference>
<organism evidence="13 14">
    <name type="scientific">Photobacterium leiognathi</name>
    <dbReference type="NCBI Taxonomy" id="553611"/>
    <lineage>
        <taxon>Bacteria</taxon>
        <taxon>Pseudomonadati</taxon>
        <taxon>Pseudomonadota</taxon>
        <taxon>Gammaproteobacteria</taxon>
        <taxon>Vibrionales</taxon>
        <taxon>Vibrionaceae</taxon>
        <taxon>Photobacterium</taxon>
    </lineage>
</organism>
<evidence type="ECO:0000256" key="1">
    <source>
        <dbReference type="ARBA" id="ARBA00000968"/>
    </source>
</evidence>
<dbReference type="InterPro" id="IPR023366">
    <property type="entry name" value="ATP_synth_asu-like_sf"/>
</dbReference>
<dbReference type="InterPro" id="IPR001783">
    <property type="entry name" value="Lumazine-bd"/>
</dbReference>
<keyword evidence="15" id="KW-1185">Reference proteome</keyword>
<dbReference type="PANTHER" id="PTHR21098">
    <property type="entry name" value="RIBOFLAVIN SYNTHASE ALPHA CHAIN"/>
    <property type="match status" value="1"/>
</dbReference>
<dbReference type="PIRSF" id="PIRSF000498">
    <property type="entry name" value="Riboflavin_syn_A"/>
    <property type="match status" value="1"/>
</dbReference>
<dbReference type="SUPFAM" id="SSF63380">
    <property type="entry name" value="Riboflavin synthase domain-like"/>
    <property type="match status" value="2"/>
</dbReference>
<dbReference type="InterPro" id="IPR026017">
    <property type="entry name" value="Lumazine-bd_dom"/>
</dbReference>
<feature type="repeat" description="Lumazine-binding" evidence="10">
    <location>
        <begin position="1"/>
        <end position="97"/>
    </location>
</feature>
<dbReference type="EMBL" id="PYOJ01000031">
    <property type="protein sequence ID" value="PSV87275.1"/>
    <property type="molecule type" value="Genomic_DNA"/>
</dbReference>
<evidence type="ECO:0000256" key="4">
    <source>
        <dbReference type="ARBA" id="ARBA00012827"/>
    </source>
</evidence>
<dbReference type="GO" id="GO:0004746">
    <property type="term" value="F:riboflavin synthase activity"/>
    <property type="evidence" value="ECO:0007669"/>
    <property type="project" value="UniProtKB-UniRule"/>
</dbReference>
<dbReference type="Pfam" id="PF00677">
    <property type="entry name" value="Lum_binding"/>
    <property type="match status" value="2"/>
</dbReference>
<dbReference type="NCBIfam" id="NF009566">
    <property type="entry name" value="PRK13020.1"/>
    <property type="match status" value="1"/>
</dbReference>
<name>A0A2T3M5V6_PHOLE</name>
<dbReference type="RefSeq" id="WP_023934909.1">
    <property type="nucleotide sequence ID" value="NZ_CP131599.1"/>
</dbReference>
<evidence type="ECO:0000259" key="11">
    <source>
        <dbReference type="PROSITE" id="PS51177"/>
    </source>
</evidence>
<dbReference type="Gene3D" id="2.40.30.20">
    <property type="match status" value="2"/>
</dbReference>
<dbReference type="AlphaFoldDB" id="A0A2T3M5V6"/>
<evidence type="ECO:0000313" key="12">
    <source>
        <dbReference type="EMBL" id="PSV81987.1"/>
    </source>
</evidence>
<evidence type="ECO:0000313" key="15">
    <source>
        <dbReference type="Proteomes" id="UP000241566"/>
    </source>
</evidence>
<evidence type="ECO:0000256" key="5">
    <source>
        <dbReference type="ARBA" id="ARBA00013950"/>
    </source>
</evidence>
<dbReference type="FunFam" id="2.40.30.20:FF:000004">
    <property type="entry name" value="Riboflavin synthase, alpha subunit"/>
    <property type="match status" value="1"/>
</dbReference>
<feature type="repeat" description="Lumazine-binding" evidence="10">
    <location>
        <begin position="98"/>
        <end position="194"/>
    </location>
</feature>
<accession>A0A2T3M5V6</accession>
<protein>
    <recommendedName>
        <fullName evidence="5 9">Riboflavin synthase</fullName>
        <ecNumber evidence="4 9">2.5.1.9</ecNumber>
    </recommendedName>
</protein>
<dbReference type="CDD" id="cd00402">
    <property type="entry name" value="Riboflavin_synthase_like"/>
    <property type="match status" value="1"/>
</dbReference>
<feature type="domain" description="Lumazine-binding" evidence="11">
    <location>
        <begin position="98"/>
        <end position="194"/>
    </location>
</feature>